<organism evidence="3 4">
    <name type="scientific">Bursaphelenchus okinawaensis</name>
    <dbReference type="NCBI Taxonomy" id="465554"/>
    <lineage>
        <taxon>Eukaryota</taxon>
        <taxon>Metazoa</taxon>
        <taxon>Ecdysozoa</taxon>
        <taxon>Nematoda</taxon>
        <taxon>Chromadorea</taxon>
        <taxon>Rhabditida</taxon>
        <taxon>Tylenchina</taxon>
        <taxon>Tylenchomorpha</taxon>
        <taxon>Aphelenchoidea</taxon>
        <taxon>Aphelenchoididae</taxon>
        <taxon>Bursaphelenchus</taxon>
    </lineage>
</organism>
<keyword evidence="2" id="KW-0812">Transmembrane</keyword>
<feature type="transmembrane region" description="Helical" evidence="2">
    <location>
        <begin position="33"/>
        <end position="57"/>
    </location>
</feature>
<feature type="transmembrane region" description="Helical" evidence="2">
    <location>
        <begin position="123"/>
        <end position="141"/>
    </location>
</feature>
<dbReference type="EMBL" id="CAJFDH010000005">
    <property type="protein sequence ID" value="CAD5226243.1"/>
    <property type="molecule type" value="Genomic_DNA"/>
</dbReference>
<proteinExistence type="predicted"/>
<dbReference type="InterPro" id="IPR036259">
    <property type="entry name" value="MFS_trans_sf"/>
</dbReference>
<dbReference type="Proteomes" id="UP000783686">
    <property type="component" value="Unassembled WGS sequence"/>
</dbReference>
<keyword evidence="1" id="KW-0813">Transport</keyword>
<comment type="caution">
    <text evidence="3">The sequence shown here is derived from an EMBL/GenBank/DDBJ whole genome shotgun (WGS) entry which is preliminary data.</text>
</comment>
<feature type="transmembrane region" description="Helical" evidence="2">
    <location>
        <begin position="69"/>
        <end position="88"/>
    </location>
</feature>
<evidence type="ECO:0008006" key="5">
    <source>
        <dbReference type="Google" id="ProtNLM"/>
    </source>
</evidence>
<feature type="transmembrane region" description="Helical" evidence="2">
    <location>
        <begin position="200"/>
        <end position="223"/>
    </location>
</feature>
<dbReference type="Proteomes" id="UP000614601">
    <property type="component" value="Unassembled WGS sequence"/>
</dbReference>
<protein>
    <recommendedName>
        <fullName evidence="5">MFS domain-containing protein</fullName>
    </recommendedName>
</protein>
<dbReference type="Pfam" id="PF07690">
    <property type="entry name" value="MFS_1"/>
    <property type="match status" value="1"/>
</dbReference>
<keyword evidence="2" id="KW-0472">Membrane</keyword>
<dbReference type="GO" id="GO:0015149">
    <property type="term" value="F:hexose transmembrane transporter activity"/>
    <property type="evidence" value="ECO:0007669"/>
    <property type="project" value="TreeGrafter"/>
</dbReference>
<keyword evidence="2" id="KW-1133">Transmembrane helix</keyword>
<dbReference type="InterPro" id="IPR045263">
    <property type="entry name" value="GLUT"/>
</dbReference>
<feature type="transmembrane region" description="Helical" evidence="2">
    <location>
        <begin position="301"/>
        <end position="326"/>
    </location>
</feature>
<dbReference type="SUPFAM" id="SSF103473">
    <property type="entry name" value="MFS general substrate transporter"/>
    <property type="match status" value="1"/>
</dbReference>
<gene>
    <name evidence="3" type="ORF">BOKJ2_LOCUS11980</name>
</gene>
<evidence type="ECO:0000256" key="2">
    <source>
        <dbReference type="SAM" id="Phobius"/>
    </source>
</evidence>
<dbReference type="InterPro" id="IPR011701">
    <property type="entry name" value="MFS"/>
</dbReference>
<evidence type="ECO:0000313" key="4">
    <source>
        <dbReference type="Proteomes" id="UP000614601"/>
    </source>
</evidence>
<keyword evidence="4" id="KW-1185">Reference proteome</keyword>
<reference evidence="3" key="1">
    <citation type="submission" date="2020-09" db="EMBL/GenBank/DDBJ databases">
        <authorList>
            <person name="Kikuchi T."/>
        </authorList>
    </citation>
    <scope>NUCLEOTIDE SEQUENCE</scope>
    <source>
        <strain evidence="3">SH1</strain>
    </source>
</reference>
<feature type="transmembrane region" description="Helical" evidence="2">
    <location>
        <begin position="364"/>
        <end position="385"/>
    </location>
</feature>
<name>A0A811LEY8_9BILA</name>
<sequence>MKIAIVVALISIFQIYHQAAASALSLLHFGLTNFQLSLISATFPLGKLVGTLSVVSLYKSFTNRHCLDFNAHLLFAGCALQLLPSYIFFCLGRFIAGIGVGIGFVSAPICIKDMTSYHERPKIFFLAAVIFSGSAVFSSILPFFKGIHYMTFCFLMTLPSFGACVLYYKYRDLYIEPIKEEFEDEYVESMSTYVLFNPRFLAYTLMVINATIGVPVILSYSSVIFNHLNIPPHKSAVLSMLYPLVQVFCLYVASQMDKSVTRRMMVIVGFGICLAAFFALMLTQAFSTLDASPEFKAMASAFWFIILAGIMAVPCNSGLCIISELFTSRYALFRGVAYSRAIFWFLSAVITSTFLPMLDAGSLFTALLPSFVISLICYVYICMLLPDDLEHRGVLGSPIASSYGALNIMY</sequence>
<feature type="transmembrane region" description="Helical" evidence="2">
    <location>
        <begin position="265"/>
        <end position="289"/>
    </location>
</feature>
<dbReference type="GO" id="GO:0016020">
    <property type="term" value="C:membrane"/>
    <property type="evidence" value="ECO:0007669"/>
    <property type="project" value="TreeGrafter"/>
</dbReference>
<dbReference type="AlphaFoldDB" id="A0A811LEY8"/>
<feature type="transmembrane region" description="Helical" evidence="2">
    <location>
        <begin position="94"/>
        <end position="111"/>
    </location>
</feature>
<dbReference type="PANTHER" id="PTHR23503:SF8">
    <property type="entry name" value="FACILITATED GLUCOSE TRANSPORTER PROTEIN 1"/>
    <property type="match status" value="1"/>
</dbReference>
<feature type="transmembrane region" description="Helical" evidence="2">
    <location>
        <begin position="235"/>
        <end position="253"/>
    </location>
</feature>
<feature type="transmembrane region" description="Helical" evidence="2">
    <location>
        <begin position="147"/>
        <end position="168"/>
    </location>
</feature>
<accession>A0A811LEY8</accession>
<dbReference type="OrthoDB" id="5825937at2759"/>
<dbReference type="EMBL" id="CAJFCW020000005">
    <property type="protein sequence ID" value="CAG9121943.1"/>
    <property type="molecule type" value="Genomic_DNA"/>
</dbReference>
<dbReference type="PANTHER" id="PTHR23503">
    <property type="entry name" value="SOLUTE CARRIER FAMILY 2"/>
    <property type="match status" value="1"/>
</dbReference>
<evidence type="ECO:0000313" key="3">
    <source>
        <dbReference type="EMBL" id="CAD5226243.1"/>
    </source>
</evidence>
<dbReference type="Gene3D" id="1.20.1250.20">
    <property type="entry name" value="MFS general substrate transporter like domains"/>
    <property type="match status" value="2"/>
</dbReference>
<feature type="transmembrane region" description="Helical" evidence="2">
    <location>
        <begin position="338"/>
        <end position="358"/>
    </location>
</feature>
<evidence type="ECO:0000256" key="1">
    <source>
        <dbReference type="ARBA" id="ARBA00022448"/>
    </source>
</evidence>